<dbReference type="AlphaFoldDB" id="A0A8B3D868"/>
<dbReference type="RefSeq" id="WP_009696883.1">
    <property type="nucleotide sequence ID" value="NZ_CAKMTR010000048.1"/>
</dbReference>
<accession>A0A8B3D868</accession>
<comment type="caution">
    <text evidence="1">The sequence shown here is derived from an EMBL/GenBank/DDBJ whole genome shotgun (WGS) entry which is preliminary data.</text>
</comment>
<proteinExistence type="predicted"/>
<organism evidence="1 2">
    <name type="scientific">Vibrio harveyi</name>
    <name type="common">Beneckea harveyi</name>
    <dbReference type="NCBI Taxonomy" id="669"/>
    <lineage>
        <taxon>Bacteria</taxon>
        <taxon>Pseudomonadati</taxon>
        <taxon>Pseudomonadota</taxon>
        <taxon>Gammaproteobacteria</taxon>
        <taxon>Vibrionales</taxon>
        <taxon>Vibrionaceae</taxon>
        <taxon>Vibrio</taxon>
    </lineage>
</organism>
<dbReference type="EMBL" id="QOUW02000326">
    <property type="protein sequence ID" value="RIV97618.1"/>
    <property type="molecule type" value="Genomic_DNA"/>
</dbReference>
<evidence type="ECO:0000313" key="2">
    <source>
        <dbReference type="Proteomes" id="UP000253437"/>
    </source>
</evidence>
<sequence length="272" mass="30720">MKLKVVSICLIVGTAFVSALLYFDSQKLVLSQCADEEKVETWVQFVFDYSILNDFSIEALEERIGEDLALSNLILANSCVPMIRKSAGYEFFDAHNAKPEDMLSSHYELNLQHSSLLERAYQEPNFYVVLVLSEDSSYFDFEYKIAETWVDLFPNFVVSDVRAGPLALEHELGHLAWAQHDLETLSSQVQGRTLESMTAEDNQLQIKRYAHAALCGDSGTIMSYEKNIVPIYSSPNITYQGRVCGDAESADNARLLTEYARALRAKVDARSW</sequence>
<gene>
    <name evidence="1" type="ORF">DS957_029295</name>
</gene>
<dbReference type="Proteomes" id="UP000253437">
    <property type="component" value="Unassembled WGS sequence"/>
</dbReference>
<reference evidence="1 2" key="1">
    <citation type="submission" date="2018-08" db="EMBL/GenBank/DDBJ databases">
        <title>Vibrio harveyi strains pathogenic to white snook Centropomus viridis Lockington (1877) and potential probiotic bacteria.</title>
        <authorList>
            <person name="Soto-Rodriguez S."/>
            <person name="Gomez-Gil B."/>
            <person name="Lozano-Olvera R."/>
        </authorList>
    </citation>
    <scope>NUCLEOTIDE SEQUENCE [LARGE SCALE GENOMIC DNA]</scope>
    <source>
        <strain evidence="1 2">CAIM 1508</strain>
    </source>
</reference>
<name>A0A8B3D868_VIBHA</name>
<protein>
    <submittedName>
        <fullName evidence="1">Uncharacterized protein</fullName>
    </submittedName>
</protein>
<evidence type="ECO:0000313" key="1">
    <source>
        <dbReference type="EMBL" id="RIV97618.1"/>
    </source>
</evidence>